<gene>
    <name evidence="1" type="ORF">Thi970DRAFT_00389</name>
</gene>
<reference evidence="2" key="1">
    <citation type="submission" date="2011-06" db="EMBL/GenBank/DDBJ databases">
        <authorList>
            <consortium name="US DOE Joint Genome Institute (JGI-PGF)"/>
            <person name="Lucas S."/>
            <person name="Han J."/>
            <person name="Lapidus A."/>
            <person name="Cheng J.-F."/>
            <person name="Goodwin L."/>
            <person name="Pitluck S."/>
            <person name="Peters L."/>
            <person name="Land M.L."/>
            <person name="Hauser L."/>
            <person name="Vogl K."/>
            <person name="Liu Z."/>
            <person name="Overmann J."/>
            <person name="Frigaard N.-U."/>
            <person name="Bryant D.A."/>
            <person name="Woyke T.J."/>
        </authorList>
    </citation>
    <scope>NUCLEOTIDE SEQUENCE [LARGE SCALE GENOMIC DNA]</scope>
    <source>
        <strain evidence="2">970</strain>
    </source>
</reference>
<dbReference type="AlphaFoldDB" id="H8YWD2"/>
<accession>H8YWD2</accession>
<protein>
    <recommendedName>
        <fullName evidence="3">Tetratricopeptide repeat protein</fullName>
    </recommendedName>
</protein>
<keyword evidence="2" id="KW-1185">Reference proteome</keyword>
<name>H8YWD2_9GAMM</name>
<proteinExistence type="predicted"/>
<reference evidence="1 2" key="2">
    <citation type="submission" date="2011-11" db="EMBL/GenBank/DDBJ databases">
        <authorList>
            <consortium name="US DOE Joint Genome Institute"/>
            <person name="Lucas S."/>
            <person name="Han J."/>
            <person name="Lapidus A."/>
            <person name="Cheng J.-F."/>
            <person name="Goodwin L."/>
            <person name="Pitluck S."/>
            <person name="Peters L."/>
            <person name="Ovchinnikova G."/>
            <person name="Zhang X."/>
            <person name="Detter J.C."/>
            <person name="Han C."/>
            <person name="Tapia R."/>
            <person name="Land M."/>
            <person name="Hauser L."/>
            <person name="Kyrpides N."/>
            <person name="Ivanova N."/>
            <person name="Pagani I."/>
            <person name="Vogl K."/>
            <person name="Liu Z."/>
            <person name="Overmann J."/>
            <person name="Frigaard N.-U."/>
            <person name="Bryant D."/>
            <person name="Woyke T."/>
        </authorList>
    </citation>
    <scope>NUCLEOTIDE SEQUENCE [LARGE SCALE GENOMIC DNA]</scope>
    <source>
        <strain evidence="1 2">970</strain>
    </source>
</reference>
<dbReference type="RefSeq" id="WP_009146844.1">
    <property type="nucleotide sequence ID" value="NZ_CP121471.1"/>
</dbReference>
<evidence type="ECO:0000313" key="1">
    <source>
        <dbReference type="EMBL" id="EIC23676.1"/>
    </source>
</evidence>
<sequence>MPCIDSCQPEPEADLFSWRTALTLQAGQGLRARAMTRHALRNGMDRSRIARTLIGELCIPVAAGTRTRRHGSPDTHDFPLGLELGFAPERVPDTPALTVEAEQHHQAGRYREAAQCWQDVAEVLQDSTPASIYKRLGEAMARNHE</sequence>
<evidence type="ECO:0008006" key="3">
    <source>
        <dbReference type="Google" id="ProtNLM"/>
    </source>
</evidence>
<dbReference type="Proteomes" id="UP000002964">
    <property type="component" value="Unassembled WGS sequence"/>
</dbReference>
<organism evidence="1 2">
    <name type="scientific">Thiorhodovibrio frisius</name>
    <dbReference type="NCBI Taxonomy" id="631362"/>
    <lineage>
        <taxon>Bacteria</taxon>
        <taxon>Pseudomonadati</taxon>
        <taxon>Pseudomonadota</taxon>
        <taxon>Gammaproteobacteria</taxon>
        <taxon>Chromatiales</taxon>
        <taxon>Chromatiaceae</taxon>
        <taxon>Thiorhodovibrio</taxon>
    </lineage>
</organism>
<evidence type="ECO:0000313" key="2">
    <source>
        <dbReference type="Proteomes" id="UP000002964"/>
    </source>
</evidence>
<dbReference type="EMBL" id="JH603165">
    <property type="protein sequence ID" value="EIC23676.1"/>
    <property type="molecule type" value="Genomic_DNA"/>
</dbReference>
<dbReference type="HOGENOM" id="CLU_1786018_0_0_6"/>